<organism evidence="1 2">
    <name type="scientific">Roseibium aestuarii</name>
    <dbReference type="NCBI Taxonomy" id="2600299"/>
    <lineage>
        <taxon>Bacteria</taxon>
        <taxon>Pseudomonadati</taxon>
        <taxon>Pseudomonadota</taxon>
        <taxon>Alphaproteobacteria</taxon>
        <taxon>Hyphomicrobiales</taxon>
        <taxon>Stappiaceae</taxon>
        <taxon>Roseibium</taxon>
    </lineage>
</organism>
<keyword evidence="2" id="KW-1185">Reference proteome</keyword>
<comment type="caution">
    <text evidence="1">The sequence shown here is derived from an EMBL/GenBank/DDBJ whole genome shotgun (WGS) entry which is preliminary data.</text>
</comment>
<dbReference type="RefSeq" id="WP_149891280.1">
    <property type="nucleotide sequence ID" value="NZ_JBHUFA010000001.1"/>
</dbReference>
<evidence type="ECO:0000313" key="1">
    <source>
        <dbReference type="EMBL" id="MFD1694923.1"/>
    </source>
</evidence>
<dbReference type="InterPro" id="IPR010349">
    <property type="entry name" value="Asparaginase_II"/>
</dbReference>
<accession>A0ABW4JUW2</accession>
<proteinExistence type="predicted"/>
<reference evidence="2" key="1">
    <citation type="journal article" date="2019" name="Int. J. Syst. Evol. Microbiol.">
        <title>The Global Catalogue of Microorganisms (GCM) 10K type strain sequencing project: providing services to taxonomists for standard genome sequencing and annotation.</title>
        <authorList>
            <consortium name="The Broad Institute Genomics Platform"/>
            <consortium name="The Broad Institute Genome Sequencing Center for Infectious Disease"/>
            <person name="Wu L."/>
            <person name="Ma J."/>
        </authorList>
    </citation>
    <scope>NUCLEOTIDE SEQUENCE [LARGE SCALE GENOMIC DNA]</scope>
    <source>
        <strain evidence="2">JCM 3369</strain>
    </source>
</reference>
<dbReference type="PANTHER" id="PTHR42110:SF1">
    <property type="entry name" value="L-ASPARAGINASE, PUTATIVE (AFU_ORTHOLOGUE AFUA_3G11890)-RELATED"/>
    <property type="match status" value="1"/>
</dbReference>
<dbReference type="Pfam" id="PF06089">
    <property type="entry name" value="Asparaginase_II"/>
    <property type="match status" value="1"/>
</dbReference>
<dbReference type="Proteomes" id="UP001597327">
    <property type="component" value="Unassembled WGS sequence"/>
</dbReference>
<protein>
    <submittedName>
        <fullName evidence="1">Asparaginase</fullName>
    </submittedName>
</protein>
<name>A0ABW4JUW2_9HYPH</name>
<dbReference type="PANTHER" id="PTHR42110">
    <property type="entry name" value="L-ASPARAGINASE, PUTATIVE (AFU_ORTHOLOGUE AFUA_3G11890)-RELATED"/>
    <property type="match status" value="1"/>
</dbReference>
<sequence>MSDTVTAPITVEVTRGDLVESFHRGLVSVVNAQGEEVCAIGDTSTRVFPRSAIKVLQALPLVESGAADALDLDDAELALACASHNGEDTHVKTARVMLIKAGLSVEDMECGSHWPKRMEDIAALVRAEEEPSALHNNCSGKHAGFLGLARALGAPTKGYVLPEHPVQQEIKAVIEAFTCEEVTTDVCGTDGCSIPTYAVPLKAWARAFAIFGTGEGLDEDRLAACDKLYEACVSEPFMVAGTDRFCSDVMAAFEGRVFVKTGAEGVFCAAIPELELGIALKAEDGANRAAESMMGALLEVLMQDRNDEQSKVLQRYTNPPVLTRRDVTAGEVRPAADFVADLYAQLS</sequence>
<gene>
    <name evidence="1" type="ORF">ACFSC7_05290</name>
</gene>
<evidence type="ECO:0000313" key="2">
    <source>
        <dbReference type="Proteomes" id="UP001597327"/>
    </source>
</evidence>
<dbReference type="EMBL" id="JBHUFA010000001">
    <property type="protein sequence ID" value="MFD1694923.1"/>
    <property type="molecule type" value="Genomic_DNA"/>
</dbReference>